<dbReference type="EMBL" id="BKCP01003336">
    <property type="protein sequence ID" value="GER29105.1"/>
    <property type="molecule type" value="Genomic_DNA"/>
</dbReference>
<protein>
    <submittedName>
        <fullName evidence="1">F-box protein</fullName>
    </submittedName>
</protein>
<dbReference type="Proteomes" id="UP000325081">
    <property type="component" value="Unassembled WGS sequence"/>
</dbReference>
<accession>A0A5A7P8E0</accession>
<keyword evidence="2" id="KW-1185">Reference proteome</keyword>
<organism evidence="1 2">
    <name type="scientific">Striga asiatica</name>
    <name type="common">Asiatic witchweed</name>
    <name type="synonym">Buchnera asiatica</name>
    <dbReference type="NCBI Taxonomy" id="4170"/>
    <lineage>
        <taxon>Eukaryota</taxon>
        <taxon>Viridiplantae</taxon>
        <taxon>Streptophyta</taxon>
        <taxon>Embryophyta</taxon>
        <taxon>Tracheophyta</taxon>
        <taxon>Spermatophyta</taxon>
        <taxon>Magnoliopsida</taxon>
        <taxon>eudicotyledons</taxon>
        <taxon>Gunneridae</taxon>
        <taxon>Pentapetalae</taxon>
        <taxon>asterids</taxon>
        <taxon>lamiids</taxon>
        <taxon>Lamiales</taxon>
        <taxon>Orobanchaceae</taxon>
        <taxon>Buchnereae</taxon>
        <taxon>Striga</taxon>
    </lineage>
</organism>
<gene>
    <name evidence="1" type="ORF">STAS_04937</name>
</gene>
<comment type="caution">
    <text evidence="1">The sequence shown here is derived from an EMBL/GenBank/DDBJ whole genome shotgun (WGS) entry which is preliminary data.</text>
</comment>
<dbReference type="AlphaFoldDB" id="A0A5A7P8E0"/>
<evidence type="ECO:0000313" key="2">
    <source>
        <dbReference type="Proteomes" id="UP000325081"/>
    </source>
</evidence>
<name>A0A5A7P8E0_STRAF</name>
<feature type="non-terminal residue" evidence="1">
    <location>
        <position position="239"/>
    </location>
</feature>
<evidence type="ECO:0000313" key="1">
    <source>
        <dbReference type="EMBL" id="GER29105.1"/>
    </source>
</evidence>
<proteinExistence type="predicted"/>
<sequence length="239" mass="27663">MVFRSITTTALTKLKKCRIYADRLRMYSGVSSSIRPSNGDLSPRIRPLPPLMRPSFVDCERSTPGELGTNLMQDSKSLNPMFMLVQHLRDGSRDYSAVSMQNNSFKPLQTDENHLIPNFSRITKNAVTSIVATFNSWLLFCAQLKRREIVTYHLWNPSTDEFKTLAPFEIEPRLPNFHFWDHMLWGVGFDSLSQDHKVVRGTRIDYYDTNEHDEDDPHFRPTTDWSEFEAEVLSLKTGV</sequence>
<reference evidence="2" key="1">
    <citation type="journal article" date="2019" name="Curr. Biol.">
        <title>Genome Sequence of Striga asiatica Provides Insight into the Evolution of Plant Parasitism.</title>
        <authorList>
            <person name="Yoshida S."/>
            <person name="Kim S."/>
            <person name="Wafula E.K."/>
            <person name="Tanskanen J."/>
            <person name="Kim Y.M."/>
            <person name="Honaas L."/>
            <person name="Yang Z."/>
            <person name="Spallek T."/>
            <person name="Conn C.E."/>
            <person name="Ichihashi Y."/>
            <person name="Cheong K."/>
            <person name="Cui S."/>
            <person name="Der J.P."/>
            <person name="Gundlach H."/>
            <person name="Jiao Y."/>
            <person name="Hori C."/>
            <person name="Ishida J.K."/>
            <person name="Kasahara H."/>
            <person name="Kiba T."/>
            <person name="Kim M.S."/>
            <person name="Koo N."/>
            <person name="Laohavisit A."/>
            <person name="Lee Y.H."/>
            <person name="Lumba S."/>
            <person name="McCourt P."/>
            <person name="Mortimer J.C."/>
            <person name="Mutuku J.M."/>
            <person name="Nomura T."/>
            <person name="Sasaki-Sekimoto Y."/>
            <person name="Seto Y."/>
            <person name="Wang Y."/>
            <person name="Wakatake T."/>
            <person name="Sakakibara H."/>
            <person name="Demura T."/>
            <person name="Yamaguchi S."/>
            <person name="Yoneyama K."/>
            <person name="Manabe R.I."/>
            <person name="Nelson D.C."/>
            <person name="Schulman A.H."/>
            <person name="Timko M.P."/>
            <person name="dePamphilis C.W."/>
            <person name="Choi D."/>
            <person name="Shirasu K."/>
        </authorList>
    </citation>
    <scope>NUCLEOTIDE SEQUENCE [LARGE SCALE GENOMIC DNA]</scope>
    <source>
        <strain evidence="2">cv. UVA1</strain>
    </source>
</reference>